<gene>
    <name evidence="3" type="ORF">AYBTSS11_LOCUS28575</name>
</gene>
<accession>A0AA86W142</accession>
<reference evidence="3" key="1">
    <citation type="submission" date="2023-10" db="EMBL/GenBank/DDBJ databases">
        <authorList>
            <person name="Domelevo Entfellner J.-B."/>
        </authorList>
    </citation>
    <scope>NUCLEOTIDE SEQUENCE</scope>
</reference>
<evidence type="ECO:0000313" key="4">
    <source>
        <dbReference type="Proteomes" id="UP001189624"/>
    </source>
</evidence>
<sequence length="215" mass="23981">MDTQTILNVSRGQSESNSGEDPNQNNQNGFRCLICNLVFLSFQALIAHALSHFPLDDPAIREIIPNLMESDFGRLMMTQETCVFYNNMVFQAPSDQPMVMQETQIHVMNRVLEAQAEEPMVMSEPRANSFPCVTQETVAASQSLQGPPHSMLSVSADVIEVAQLLFSLIHQTEMEVSPIDGTRPYINLLDKPINDQGFNQVIINDDDALDLALKL</sequence>
<evidence type="ECO:0000313" key="3">
    <source>
        <dbReference type="EMBL" id="CAJ1976437.1"/>
    </source>
</evidence>
<dbReference type="InterPro" id="IPR013087">
    <property type="entry name" value="Znf_C2H2_type"/>
</dbReference>
<proteinExistence type="predicted"/>
<evidence type="ECO:0000256" key="1">
    <source>
        <dbReference type="SAM" id="MobiDB-lite"/>
    </source>
</evidence>
<evidence type="ECO:0000259" key="2">
    <source>
        <dbReference type="PROSITE" id="PS00028"/>
    </source>
</evidence>
<dbReference type="Proteomes" id="UP001189624">
    <property type="component" value="Chromosome 10"/>
</dbReference>
<protein>
    <recommendedName>
        <fullName evidence="2">C2H2-type domain-containing protein</fullName>
    </recommendedName>
</protein>
<dbReference type="AlphaFoldDB" id="A0AA86W142"/>
<dbReference type="EMBL" id="OY731407">
    <property type="protein sequence ID" value="CAJ1976437.1"/>
    <property type="molecule type" value="Genomic_DNA"/>
</dbReference>
<organism evidence="3 4">
    <name type="scientific">Sphenostylis stenocarpa</name>
    <dbReference type="NCBI Taxonomy" id="92480"/>
    <lineage>
        <taxon>Eukaryota</taxon>
        <taxon>Viridiplantae</taxon>
        <taxon>Streptophyta</taxon>
        <taxon>Embryophyta</taxon>
        <taxon>Tracheophyta</taxon>
        <taxon>Spermatophyta</taxon>
        <taxon>Magnoliopsida</taxon>
        <taxon>eudicotyledons</taxon>
        <taxon>Gunneridae</taxon>
        <taxon>Pentapetalae</taxon>
        <taxon>rosids</taxon>
        <taxon>fabids</taxon>
        <taxon>Fabales</taxon>
        <taxon>Fabaceae</taxon>
        <taxon>Papilionoideae</taxon>
        <taxon>50 kb inversion clade</taxon>
        <taxon>NPAAA clade</taxon>
        <taxon>indigoferoid/millettioid clade</taxon>
        <taxon>Phaseoleae</taxon>
        <taxon>Sphenostylis</taxon>
    </lineage>
</organism>
<keyword evidence="4" id="KW-1185">Reference proteome</keyword>
<dbReference type="PROSITE" id="PS00028">
    <property type="entry name" value="ZINC_FINGER_C2H2_1"/>
    <property type="match status" value="1"/>
</dbReference>
<dbReference type="Gramene" id="rna-AYBTSS11_LOCUS28575">
    <property type="protein sequence ID" value="CAJ1976437.1"/>
    <property type="gene ID" value="gene-AYBTSS11_LOCUS28575"/>
</dbReference>
<feature type="region of interest" description="Disordered" evidence="1">
    <location>
        <begin position="1"/>
        <end position="25"/>
    </location>
</feature>
<feature type="domain" description="C2H2-type" evidence="2">
    <location>
        <begin position="32"/>
        <end position="52"/>
    </location>
</feature>
<name>A0AA86W142_9FABA</name>